<comment type="cofactor">
    <cofactor evidence="10">
        <name>Mg(2+)</name>
        <dbReference type="ChEBI" id="CHEBI:18420"/>
    </cofactor>
    <text evidence="10">Binds 1 Mg(2+) ion per subunit.</text>
</comment>
<dbReference type="InterPro" id="IPR013815">
    <property type="entry name" value="ATP_grasp_subdomain_1"/>
</dbReference>
<feature type="binding site" evidence="10">
    <location>
        <position position="223"/>
    </location>
    <ligand>
        <name>Mg(2+)</name>
        <dbReference type="ChEBI" id="CHEBI:18420"/>
    </ligand>
</feature>
<dbReference type="GO" id="GO:0006104">
    <property type="term" value="P:succinyl-CoA metabolic process"/>
    <property type="evidence" value="ECO:0007669"/>
    <property type="project" value="TreeGrafter"/>
</dbReference>
<evidence type="ECO:0000259" key="11">
    <source>
        <dbReference type="PROSITE" id="PS50975"/>
    </source>
</evidence>
<comment type="catalytic activity">
    <reaction evidence="10">
        <text>succinate + ATP + CoA = succinyl-CoA + ADP + phosphate</text>
        <dbReference type="Rhea" id="RHEA:17661"/>
        <dbReference type="ChEBI" id="CHEBI:30031"/>
        <dbReference type="ChEBI" id="CHEBI:30616"/>
        <dbReference type="ChEBI" id="CHEBI:43474"/>
        <dbReference type="ChEBI" id="CHEBI:57287"/>
        <dbReference type="ChEBI" id="CHEBI:57292"/>
        <dbReference type="ChEBI" id="CHEBI:456216"/>
        <dbReference type="EC" id="6.2.1.5"/>
    </reaction>
</comment>
<dbReference type="FunFam" id="3.30.1490.20:FF:000002">
    <property type="entry name" value="Succinate--CoA ligase [ADP-forming] subunit beta"/>
    <property type="match status" value="1"/>
</dbReference>
<dbReference type="GO" id="GO:0042709">
    <property type="term" value="C:succinate-CoA ligase complex"/>
    <property type="evidence" value="ECO:0007669"/>
    <property type="project" value="TreeGrafter"/>
</dbReference>
<keyword evidence="6 10" id="KW-0067">ATP-binding</keyword>
<dbReference type="EMBL" id="CP157484">
    <property type="protein sequence ID" value="XBO38278.1"/>
    <property type="molecule type" value="Genomic_DNA"/>
</dbReference>
<evidence type="ECO:0000313" key="12">
    <source>
        <dbReference type="EMBL" id="XBO38278.1"/>
    </source>
</evidence>
<comment type="catalytic activity">
    <reaction evidence="8">
        <text>(S)-malate + ATP + CoA = (S)-malyl-CoA + ADP + phosphate</text>
        <dbReference type="Rhea" id="RHEA:26193"/>
        <dbReference type="ChEBI" id="CHEBI:15589"/>
        <dbReference type="ChEBI" id="CHEBI:30616"/>
        <dbReference type="ChEBI" id="CHEBI:43474"/>
        <dbReference type="ChEBI" id="CHEBI:57287"/>
        <dbReference type="ChEBI" id="CHEBI:57317"/>
        <dbReference type="ChEBI" id="CHEBI:456216"/>
        <dbReference type="EC" id="6.2.1.9"/>
    </reaction>
</comment>
<dbReference type="GO" id="GO:0005524">
    <property type="term" value="F:ATP binding"/>
    <property type="evidence" value="ECO:0007669"/>
    <property type="project" value="UniProtKB-UniRule"/>
</dbReference>
<feature type="binding site" evidence="10">
    <location>
        <begin position="331"/>
        <end position="333"/>
    </location>
    <ligand>
        <name>substrate</name>
        <note>ligand shared with subunit alpha</note>
    </ligand>
</feature>
<dbReference type="EC" id="6.2.1.5" evidence="10"/>
<dbReference type="HAMAP" id="MF_00558">
    <property type="entry name" value="Succ_CoA_beta"/>
    <property type="match status" value="1"/>
</dbReference>
<dbReference type="InterPro" id="IPR005809">
    <property type="entry name" value="Succ_CoA_ligase-like_bsu"/>
</dbReference>
<dbReference type="FunFam" id="3.30.470.20:FF:000002">
    <property type="entry name" value="Succinate--CoA ligase [ADP-forming] subunit beta"/>
    <property type="match status" value="1"/>
</dbReference>
<protein>
    <recommendedName>
        <fullName evidence="10">Succinate--CoA ligase [ADP-forming] subunit beta</fullName>
        <ecNumber evidence="10">6.2.1.5</ecNumber>
    </recommendedName>
    <alternativeName>
        <fullName evidence="10">Succinyl-CoA synthetase subunit beta</fullName>
        <shortName evidence="10">SCS-beta</shortName>
    </alternativeName>
</protein>
<dbReference type="InterPro" id="IPR017866">
    <property type="entry name" value="Succ-CoA_synthase_bsu_CS"/>
</dbReference>
<dbReference type="GO" id="GO:0006099">
    <property type="term" value="P:tricarboxylic acid cycle"/>
    <property type="evidence" value="ECO:0007669"/>
    <property type="project" value="UniProtKB-UniRule"/>
</dbReference>
<dbReference type="NCBIfam" id="NF001913">
    <property type="entry name" value="PRK00696.1"/>
    <property type="match status" value="1"/>
</dbReference>
<dbReference type="Gene3D" id="3.30.1490.20">
    <property type="entry name" value="ATP-grasp fold, A domain"/>
    <property type="match status" value="1"/>
</dbReference>
<dbReference type="NCBIfam" id="TIGR01016">
    <property type="entry name" value="sucCoAbeta"/>
    <property type="match status" value="1"/>
</dbReference>
<dbReference type="PIRSF" id="PIRSF001554">
    <property type="entry name" value="SucCS_beta"/>
    <property type="match status" value="1"/>
</dbReference>
<dbReference type="Gene3D" id="3.30.470.20">
    <property type="entry name" value="ATP-grasp fold, B domain"/>
    <property type="match status" value="1"/>
</dbReference>
<comment type="pathway">
    <text evidence="9">One-carbon metabolism; formaldehyde assimilation via serine pathway.</text>
</comment>
<dbReference type="RefSeq" id="WP_406855116.1">
    <property type="nucleotide sequence ID" value="NZ_CP157484.1"/>
</dbReference>
<keyword evidence="5 10" id="KW-0547">Nucleotide-binding</keyword>
<evidence type="ECO:0000256" key="1">
    <source>
        <dbReference type="ARBA" id="ARBA00009182"/>
    </source>
</evidence>
<evidence type="ECO:0000256" key="9">
    <source>
        <dbReference type="ARBA" id="ARBA00060690"/>
    </source>
</evidence>
<dbReference type="PANTHER" id="PTHR11815:SF10">
    <property type="entry name" value="SUCCINATE--COA LIGASE [GDP-FORMING] SUBUNIT BETA, MITOCHONDRIAL"/>
    <property type="match status" value="1"/>
</dbReference>
<dbReference type="SUPFAM" id="SSF56059">
    <property type="entry name" value="Glutathione synthetase ATP-binding domain-like"/>
    <property type="match status" value="1"/>
</dbReference>
<evidence type="ECO:0000256" key="2">
    <source>
        <dbReference type="ARBA" id="ARBA00022532"/>
    </source>
</evidence>
<comment type="similarity">
    <text evidence="1 10">Belongs to the succinate/malate CoA ligase beta subunit family.</text>
</comment>
<feature type="binding site" evidence="10">
    <location>
        <begin position="53"/>
        <end position="55"/>
    </location>
    <ligand>
        <name>ATP</name>
        <dbReference type="ChEBI" id="CHEBI:30616"/>
    </ligand>
</feature>
<evidence type="ECO:0000256" key="7">
    <source>
        <dbReference type="ARBA" id="ARBA00022842"/>
    </source>
</evidence>
<dbReference type="InterPro" id="IPR013650">
    <property type="entry name" value="ATP-grasp_succ-CoA_synth-type"/>
</dbReference>
<keyword evidence="2 10" id="KW-0816">Tricarboxylic acid cycle</keyword>
<accession>A0AAU7JD17</accession>
<dbReference type="Pfam" id="PF08442">
    <property type="entry name" value="ATP-grasp_2"/>
    <property type="match status" value="1"/>
</dbReference>
<proteinExistence type="inferred from homology"/>
<feature type="binding site" evidence="10">
    <location>
        <position position="109"/>
    </location>
    <ligand>
        <name>ATP</name>
        <dbReference type="ChEBI" id="CHEBI:30616"/>
    </ligand>
</feature>
<dbReference type="Gene3D" id="3.40.50.261">
    <property type="entry name" value="Succinyl-CoA synthetase domains"/>
    <property type="match status" value="1"/>
</dbReference>
<dbReference type="FunFam" id="3.40.50.261:FF:000001">
    <property type="entry name" value="Succinate--CoA ligase [ADP-forming] subunit beta"/>
    <property type="match status" value="1"/>
</dbReference>
<dbReference type="InterPro" id="IPR005811">
    <property type="entry name" value="SUCC_ACL_C"/>
</dbReference>
<evidence type="ECO:0000256" key="10">
    <source>
        <dbReference type="HAMAP-Rule" id="MF_00558"/>
    </source>
</evidence>
<dbReference type="PROSITE" id="PS01217">
    <property type="entry name" value="SUCCINYL_COA_LIG_3"/>
    <property type="match status" value="1"/>
</dbReference>
<sequence length="397" mass="42431">MNIHEYQAKAVLKEFGVPVSNGRPVFKVEEAEAAAKDLGGPLWVVKSQIHAGGRGKGKFKEAEAGEKGGVRLSRSIDEVKQNVREMLGKTLVTIQTGPAGKQVNRLYIEDGSDIDKEFYLSMLVDRASSRISFVVSTEGGMDIEEVAHSTPEKIVSFSVDPATGVMPHHGRRVAKALGLTGDLAKQAESLVSKLYAAFVAKDMEMLEINPLIVGKDGNLKALDAKISFDGNAMYRHPDVFALRDETEEDAKEIEASKYDLNYITLDGTIGCMVNGAGLAMATMDIIKLYGESPANFLDVGGGATKEKVTAAFKIITADPNVQGILINIFGGIMRCDVIAEGVIAAVKEVGLKVPLVVRLEGTNVELGKDIIAKSGLNVISADDLDDAAQKIVKAVKG</sequence>
<dbReference type="InterPro" id="IPR011761">
    <property type="entry name" value="ATP-grasp"/>
</dbReference>
<keyword evidence="7 10" id="KW-0460">Magnesium</keyword>
<dbReference type="GO" id="GO:0005829">
    <property type="term" value="C:cytosol"/>
    <property type="evidence" value="ECO:0007669"/>
    <property type="project" value="TreeGrafter"/>
</dbReference>
<organism evidence="12">
    <name type="scientific">Alsobacter sp. KACC 23698</name>
    <dbReference type="NCBI Taxonomy" id="3149229"/>
    <lineage>
        <taxon>Bacteria</taxon>
        <taxon>Pseudomonadati</taxon>
        <taxon>Pseudomonadota</taxon>
        <taxon>Alphaproteobacteria</taxon>
        <taxon>Hyphomicrobiales</taxon>
        <taxon>Alsobacteraceae</taxon>
        <taxon>Alsobacter</taxon>
    </lineage>
</organism>
<dbReference type="GO" id="GO:0004775">
    <property type="term" value="F:succinate-CoA ligase (ADP-forming) activity"/>
    <property type="evidence" value="ECO:0007669"/>
    <property type="project" value="UniProtKB-UniRule"/>
</dbReference>
<gene>
    <name evidence="10 12" type="primary">sucC</name>
    <name evidence="12" type="ORF">ABEG18_21630</name>
</gene>
<feature type="binding site" evidence="10">
    <location>
        <position position="112"/>
    </location>
    <ligand>
        <name>ATP</name>
        <dbReference type="ChEBI" id="CHEBI:30616"/>
    </ligand>
</feature>
<dbReference type="Pfam" id="PF00549">
    <property type="entry name" value="Ligase_CoA"/>
    <property type="match status" value="1"/>
</dbReference>
<comment type="pathway">
    <text evidence="10">Carbohydrate metabolism; tricarboxylic acid cycle; succinate from succinyl-CoA (ligase route): step 1/1.</text>
</comment>
<evidence type="ECO:0000256" key="8">
    <source>
        <dbReference type="ARBA" id="ARBA00052241"/>
    </source>
</evidence>
<reference evidence="12" key="1">
    <citation type="submission" date="2024-05" db="EMBL/GenBank/DDBJ databases">
        <authorList>
            <person name="Kim S."/>
            <person name="Heo J."/>
            <person name="Choi H."/>
            <person name="Choi Y."/>
            <person name="Kwon S.-W."/>
            <person name="Kim Y."/>
        </authorList>
    </citation>
    <scope>NUCLEOTIDE SEQUENCE</scope>
    <source>
        <strain evidence="12">KACC 23698</strain>
    </source>
</reference>
<evidence type="ECO:0000256" key="6">
    <source>
        <dbReference type="ARBA" id="ARBA00022840"/>
    </source>
</evidence>
<dbReference type="PROSITE" id="PS50975">
    <property type="entry name" value="ATP_GRASP"/>
    <property type="match status" value="1"/>
</dbReference>
<feature type="binding site" evidence="10">
    <location>
        <position position="117"/>
    </location>
    <ligand>
        <name>ATP</name>
        <dbReference type="ChEBI" id="CHEBI:30616"/>
    </ligand>
</feature>
<dbReference type="SUPFAM" id="SSF52210">
    <property type="entry name" value="Succinyl-CoA synthetase domains"/>
    <property type="match status" value="1"/>
</dbReference>
<dbReference type="GO" id="GO:0000287">
    <property type="term" value="F:magnesium ion binding"/>
    <property type="evidence" value="ECO:0007669"/>
    <property type="project" value="UniProtKB-UniRule"/>
</dbReference>
<dbReference type="PANTHER" id="PTHR11815">
    <property type="entry name" value="SUCCINYL-COA SYNTHETASE BETA CHAIN"/>
    <property type="match status" value="1"/>
</dbReference>
<dbReference type="InterPro" id="IPR016102">
    <property type="entry name" value="Succinyl-CoA_synth-like"/>
</dbReference>
<comment type="catalytic activity">
    <reaction evidence="10">
        <text>GTP + succinate + CoA = succinyl-CoA + GDP + phosphate</text>
        <dbReference type="Rhea" id="RHEA:22120"/>
        <dbReference type="ChEBI" id="CHEBI:30031"/>
        <dbReference type="ChEBI" id="CHEBI:37565"/>
        <dbReference type="ChEBI" id="CHEBI:43474"/>
        <dbReference type="ChEBI" id="CHEBI:57287"/>
        <dbReference type="ChEBI" id="CHEBI:57292"/>
        <dbReference type="ChEBI" id="CHEBI:58189"/>
    </reaction>
</comment>
<feature type="binding site" evidence="10">
    <location>
        <position position="274"/>
    </location>
    <ligand>
        <name>substrate</name>
        <note>ligand shared with subunit alpha</note>
    </ligand>
</feature>
<feature type="domain" description="ATP-grasp" evidence="11">
    <location>
        <begin position="9"/>
        <end position="264"/>
    </location>
</feature>
<evidence type="ECO:0000256" key="3">
    <source>
        <dbReference type="ARBA" id="ARBA00022598"/>
    </source>
</evidence>
<dbReference type="AlphaFoldDB" id="A0AAU7JD17"/>
<feature type="binding site" evidence="10">
    <location>
        <position position="209"/>
    </location>
    <ligand>
        <name>Mg(2+)</name>
        <dbReference type="ChEBI" id="CHEBI:18420"/>
    </ligand>
</feature>
<evidence type="ECO:0000256" key="4">
    <source>
        <dbReference type="ARBA" id="ARBA00022723"/>
    </source>
</evidence>
<keyword evidence="3 10" id="KW-0436">Ligase</keyword>
<name>A0AAU7JD17_9HYPH</name>
<evidence type="ECO:0000256" key="5">
    <source>
        <dbReference type="ARBA" id="ARBA00022741"/>
    </source>
</evidence>
<comment type="subunit">
    <text evidence="10">Heterotetramer of two alpha and two beta subunits.</text>
</comment>
<keyword evidence="4 10" id="KW-0479">Metal-binding</keyword>
<feature type="binding site" evidence="10">
    <location>
        <position position="46"/>
    </location>
    <ligand>
        <name>ATP</name>
        <dbReference type="ChEBI" id="CHEBI:30616"/>
    </ligand>
</feature>
<comment type="function">
    <text evidence="10">Succinyl-CoA synthetase functions in the citric acid cycle (TCA), coupling the hydrolysis of succinyl-CoA to the synthesis of either ATP or GTP and thus represents the only step of substrate-level phosphorylation in the TCA. The beta subunit provides nucleotide specificity of the enzyme and binds the substrate succinate, while the binding sites for coenzyme A and phosphate are found in the alpha subunit.</text>
</comment>
<dbReference type="GO" id="GO:0050074">
    <property type="term" value="F:malate-CoA ligase activity"/>
    <property type="evidence" value="ECO:0007669"/>
    <property type="project" value="UniProtKB-EC"/>
</dbReference>